<dbReference type="Gene3D" id="3.40.640.10">
    <property type="entry name" value="Type I PLP-dependent aspartate aminotransferase-like (Major domain)"/>
    <property type="match status" value="1"/>
</dbReference>
<name>A0AAE0G5J8_9CHLO</name>
<reference evidence="1 2" key="1">
    <citation type="journal article" date="2015" name="Genome Biol. Evol.">
        <title>Comparative Genomics of a Bacterivorous Green Alga Reveals Evolutionary Causalities and Consequences of Phago-Mixotrophic Mode of Nutrition.</title>
        <authorList>
            <person name="Burns J.A."/>
            <person name="Paasch A."/>
            <person name="Narechania A."/>
            <person name="Kim E."/>
        </authorList>
    </citation>
    <scope>NUCLEOTIDE SEQUENCE [LARGE SCALE GENOMIC DNA]</scope>
    <source>
        <strain evidence="1 2">PLY_AMNH</strain>
    </source>
</reference>
<evidence type="ECO:0000313" key="1">
    <source>
        <dbReference type="EMBL" id="KAK3271976.1"/>
    </source>
</evidence>
<dbReference type="Gene3D" id="3.90.1150.10">
    <property type="entry name" value="Aspartate Aminotransferase, domain 1"/>
    <property type="match status" value="1"/>
</dbReference>
<evidence type="ECO:0000313" key="2">
    <source>
        <dbReference type="Proteomes" id="UP001190700"/>
    </source>
</evidence>
<keyword evidence="2" id="KW-1185">Reference proteome</keyword>
<dbReference type="InterPro" id="IPR015424">
    <property type="entry name" value="PyrdxlP-dep_Trfase"/>
</dbReference>
<accession>A0AAE0G5J8</accession>
<dbReference type="InterPro" id="IPR015421">
    <property type="entry name" value="PyrdxlP-dep_Trfase_major"/>
</dbReference>
<dbReference type="Proteomes" id="UP001190700">
    <property type="component" value="Unassembled WGS sequence"/>
</dbReference>
<dbReference type="EMBL" id="LGRX02009239">
    <property type="protein sequence ID" value="KAK3271976.1"/>
    <property type="molecule type" value="Genomic_DNA"/>
</dbReference>
<dbReference type="AlphaFoldDB" id="A0AAE0G5J8"/>
<comment type="caution">
    <text evidence="1">The sequence shown here is derived from an EMBL/GenBank/DDBJ whole genome shotgun (WGS) entry which is preliminary data.</text>
</comment>
<dbReference type="InterPro" id="IPR015422">
    <property type="entry name" value="PyrdxlP-dep_Trfase_small"/>
</dbReference>
<organism evidence="1 2">
    <name type="scientific">Cymbomonas tetramitiformis</name>
    <dbReference type="NCBI Taxonomy" id="36881"/>
    <lineage>
        <taxon>Eukaryota</taxon>
        <taxon>Viridiplantae</taxon>
        <taxon>Chlorophyta</taxon>
        <taxon>Pyramimonadophyceae</taxon>
        <taxon>Pyramimonadales</taxon>
        <taxon>Pyramimonadaceae</taxon>
        <taxon>Cymbomonas</taxon>
    </lineage>
</organism>
<gene>
    <name evidence="1" type="ORF">CYMTET_19703</name>
</gene>
<protein>
    <submittedName>
        <fullName evidence="1">Uncharacterized protein</fullName>
    </submittedName>
</protein>
<sequence length="235" mass="26165">MPTGDRRGSEDGAQLQRAKKLLKLSKSANVHEAQLAAKHFASWSQRAGIAENDVQDVELKIPEVRHERVLTEIPTLEFEEIEIQAHNRVNTAAGMSGSDRLGLGLQRDGLRPFAAKRFEELYRGRPGATFMCSSDCDSLSLHELLALGDAETLSLWQDLSLSRSCHPDGSLPELRREIANMYGAAVTSEGILQVSPEEGVYFAMHAMLKKGDTVVIQWYVAVWELPIFLNYNLMV</sequence>
<dbReference type="SUPFAM" id="SSF53383">
    <property type="entry name" value="PLP-dependent transferases"/>
    <property type="match status" value="1"/>
</dbReference>
<proteinExistence type="predicted"/>